<evidence type="ECO:0000313" key="3">
    <source>
        <dbReference type="EMBL" id="KAK1751532.1"/>
    </source>
</evidence>
<organism evidence="3 4">
    <name type="scientific">Echria macrotheca</name>
    <dbReference type="NCBI Taxonomy" id="438768"/>
    <lineage>
        <taxon>Eukaryota</taxon>
        <taxon>Fungi</taxon>
        <taxon>Dikarya</taxon>
        <taxon>Ascomycota</taxon>
        <taxon>Pezizomycotina</taxon>
        <taxon>Sordariomycetes</taxon>
        <taxon>Sordariomycetidae</taxon>
        <taxon>Sordariales</taxon>
        <taxon>Schizotheciaceae</taxon>
        <taxon>Echria</taxon>
    </lineage>
</organism>
<protein>
    <submittedName>
        <fullName evidence="3">Uncharacterized protein</fullName>
    </submittedName>
</protein>
<sequence length="147" mass="16220">MYISPPLRPLHPAPPGGSPASGPSPTTSDSASLPALHDDSSLLYRLRTFFTSRIWAAASSHERWSLRKRDSLQDQNVMIGAIVGVVLFLFIIGLIYFFYRYHNSIRFSRRSRSRRGRYGGHHRYGSSKGSNTSSDVGGPPVPPPPPA</sequence>
<evidence type="ECO:0000256" key="2">
    <source>
        <dbReference type="SAM" id="Phobius"/>
    </source>
</evidence>
<feature type="compositionally biased region" description="Basic residues" evidence="1">
    <location>
        <begin position="115"/>
        <end position="125"/>
    </location>
</feature>
<keyword evidence="2" id="KW-0812">Transmembrane</keyword>
<keyword evidence="2" id="KW-0472">Membrane</keyword>
<reference evidence="3" key="1">
    <citation type="submission" date="2023-06" db="EMBL/GenBank/DDBJ databases">
        <title>Genome-scale phylogeny and comparative genomics of the fungal order Sordariales.</title>
        <authorList>
            <consortium name="Lawrence Berkeley National Laboratory"/>
            <person name="Hensen N."/>
            <person name="Bonometti L."/>
            <person name="Westerberg I."/>
            <person name="Brannstrom I.O."/>
            <person name="Guillou S."/>
            <person name="Cros-Aarteil S."/>
            <person name="Calhoun S."/>
            <person name="Haridas S."/>
            <person name="Kuo A."/>
            <person name="Mondo S."/>
            <person name="Pangilinan J."/>
            <person name="Riley R."/>
            <person name="Labutti K."/>
            <person name="Andreopoulos B."/>
            <person name="Lipzen A."/>
            <person name="Chen C."/>
            <person name="Yanf M."/>
            <person name="Daum C."/>
            <person name="Ng V."/>
            <person name="Clum A."/>
            <person name="Steindorff A."/>
            <person name="Ohm R."/>
            <person name="Martin F."/>
            <person name="Silar P."/>
            <person name="Natvig D."/>
            <person name="Lalanne C."/>
            <person name="Gautier V."/>
            <person name="Ament-Velasquez S.L."/>
            <person name="Kruys A."/>
            <person name="Hutchinson M.I."/>
            <person name="Powell A.J."/>
            <person name="Barry K."/>
            <person name="Miller A.N."/>
            <person name="Grigoriev I.V."/>
            <person name="Debuchy R."/>
            <person name="Gladieux P."/>
            <person name="Thoren M.H."/>
            <person name="Johannesson H."/>
        </authorList>
    </citation>
    <scope>NUCLEOTIDE SEQUENCE</scope>
    <source>
        <strain evidence="3">PSN4</strain>
    </source>
</reference>
<dbReference type="Proteomes" id="UP001239445">
    <property type="component" value="Unassembled WGS sequence"/>
</dbReference>
<keyword evidence="2" id="KW-1133">Transmembrane helix</keyword>
<evidence type="ECO:0000313" key="4">
    <source>
        <dbReference type="Proteomes" id="UP001239445"/>
    </source>
</evidence>
<keyword evidence="4" id="KW-1185">Reference proteome</keyword>
<dbReference type="AlphaFoldDB" id="A0AAJ0B4R0"/>
<proteinExistence type="predicted"/>
<feature type="compositionally biased region" description="Low complexity" evidence="1">
    <location>
        <begin position="18"/>
        <end position="32"/>
    </location>
</feature>
<gene>
    <name evidence="3" type="ORF">QBC47DRAFT_392029</name>
</gene>
<feature type="region of interest" description="Disordered" evidence="1">
    <location>
        <begin position="115"/>
        <end position="147"/>
    </location>
</feature>
<accession>A0AAJ0B4R0</accession>
<feature type="transmembrane region" description="Helical" evidence="2">
    <location>
        <begin position="77"/>
        <end position="99"/>
    </location>
</feature>
<dbReference type="EMBL" id="MU839842">
    <property type="protein sequence ID" value="KAK1751532.1"/>
    <property type="molecule type" value="Genomic_DNA"/>
</dbReference>
<evidence type="ECO:0000256" key="1">
    <source>
        <dbReference type="SAM" id="MobiDB-lite"/>
    </source>
</evidence>
<feature type="region of interest" description="Disordered" evidence="1">
    <location>
        <begin position="11"/>
        <end position="32"/>
    </location>
</feature>
<comment type="caution">
    <text evidence="3">The sequence shown here is derived from an EMBL/GenBank/DDBJ whole genome shotgun (WGS) entry which is preliminary data.</text>
</comment>
<name>A0AAJ0B4R0_9PEZI</name>